<dbReference type="GO" id="GO:0006355">
    <property type="term" value="P:regulation of DNA-templated transcription"/>
    <property type="evidence" value="ECO:0007669"/>
    <property type="project" value="InterPro"/>
</dbReference>
<dbReference type="InterPro" id="IPR018490">
    <property type="entry name" value="cNMP-bd_dom_sf"/>
</dbReference>
<dbReference type="InterPro" id="IPR012318">
    <property type="entry name" value="HTH_CRP"/>
</dbReference>
<reference evidence="5" key="2">
    <citation type="submission" date="2021-04" db="EMBL/GenBank/DDBJ databases">
        <authorList>
            <person name="Gilroy R."/>
        </authorList>
    </citation>
    <scope>NUCLEOTIDE SEQUENCE</scope>
    <source>
        <strain evidence="5">8470</strain>
    </source>
</reference>
<evidence type="ECO:0000256" key="3">
    <source>
        <dbReference type="ARBA" id="ARBA00023163"/>
    </source>
</evidence>
<evidence type="ECO:0000256" key="1">
    <source>
        <dbReference type="ARBA" id="ARBA00023015"/>
    </source>
</evidence>
<dbReference type="InterPro" id="IPR036390">
    <property type="entry name" value="WH_DNA-bd_sf"/>
</dbReference>
<dbReference type="SUPFAM" id="SSF46785">
    <property type="entry name" value="Winged helix' DNA-binding domain"/>
    <property type="match status" value="1"/>
</dbReference>
<dbReference type="PROSITE" id="PS50042">
    <property type="entry name" value="CNMP_BINDING_3"/>
    <property type="match status" value="1"/>
</dbReference>
<accession>A0A948X1D8</accession>
<keyword evidence="1" id="KW-0805">Transcription regulation</keyword>
<dbReference type="EMBL" id="JAHLFJ010000071">
    <property type="protein sequence ID" value="MBU3856347.1"/>
    <property type="molecule type" value="Genomic_DNA"/>
</dbReference>
<reference evidence="5" key="1">
    <citation type="journal article" date="2021" name="PeerJ">
        <title>Extensive microbial diversity within the chicken gut microbiome revealed by metagenomics and culture.</title>
        <authorList>
            <person name="Gilroy R."/>
            <person name="Ravi A."/>
            <person name="Getino M."/>
            <person name="Pursley I."/>
            <person name="Horton D.L."/>
            <person name="Alikhan N.F."/>
            <person name="Baker D."/>
            <person name="Gharbi K."/>
            <person name="Hall N."/>
            <person name="Watson M."/>
            <person name="Adriaenssens E.M."/>
            <person name="Foster-Nyarko E."/>
            <person name="Jarju S."/>
            <person name="Secka A."/>
            <person name="Antonio M."/>
            <person name="Oren A."/>
            <person name="Chaudhuri R.R."/>
            <person name="La Ragione R."/>
            <person name="Hildebrand F."/>
            <person name="Pallen M.J."/>
        </authorList>
    </citation>
    <scope>NUCLEOTIDE SEQUENCE</scope>
    <source>
        <strain evidence="5">8470</strain>
    </source>
</reference>
<name>A0A948X1D8_9BACT</name>
<dbReference type="Gene3D" id="2.60.120.10">
    <property type="entry name" value="Jelly Rolls"/>
    <property type="match status" value="1"/>
</dbReference>
<keyword evidence="2" id="KW-0238">DNA-binding</keyword>
<dbReference type="InterPro" id="IPR014710">
    <property type="entry name" value="RmlC-like_jellyroll"/>
</dbReference>
<evidence type="ECO:0000259" key="4">
    <source>
        <dbReference type="PROSITE" id="PS50042"/>
    </source>
</evidence>
<evidence type="ECO:0000256" key="2">
    <source>
        <dbReference type="ARBA" id="ARBA00023125"/>
    </source>
</evidence>
<proteinExistence type="predicted"/>
<dbReference type="GO" id="GO:0003677">
    <property type="term" value="F:DNA binding"/>
    <property type="evidence" value="ECO:0007669"/>
    <property type="project" value="UniProtKB-KW"/>
</dbReference>
<dbReference type="InterPro" id="IPR000595">
    <property type="entry name" value="cNMP-bd_dom"/>
</dbReference>
<dbReference type="SUPFAM" id="SSF51206">
    <property type="entry name" value="cAMP-binding domain-like"/>
    <property type="match status" value="1"/>
</dbReference>
<keyword evidence="3" id="KW-0804">Transcription</keyword>
<dbReference type="CDD" id="cd00038">
    <property type="entry name" value="CAP_ED"/>
    <property type="match status" value="1"/>
</dbReference>
<dbReference type="Pfam" id="PF00027">
    <property type="entry name" value="cNMP_binding"/>
    <property type="match status" value="1"/>
</dbReference>
<feature type="domain" description="Cyclic nucleotide-binding" evidence="4">
    <location>
        <begin position="14"/>
        <end position="114"/>
    </location>
</feature>
<dbReference type="Proteomes" id="UP000784286">
    <property type="component" value="Unassembled WGS sequence"/>
</dbReference>
<organism evidence="5 6">
    <name type="scientific">Candidatus Phocaeicola excrementipullorum</name>
    <dbReference type="NCBI Taxonomy" id="2838731"/>
    <lineage>
        <taxon>Bacteria</taxon>
        <taxon>Pseudomonadati</taxon>
        <taxon>Bacteroidota</taxon>
        <taxon>Bacteroidia</taxon>
        <taxon>Bacteroidales</taxon>
        <taxon>Bacteroidaceae</taxon>
        <taxon>Phocaeicola</taxon>
    </lineage>
</organism>
<dbReference type="Pfam" id="PF13545">
    <property type="entry name" value="HTH_Crp_2"/>
    <property type="match status" value="1"/>
</dbReference>
<comment type="caution">
    <text evidence="5">The sequence shown here is derived from an EMBL/GenBank/DDBJ whole genome shotgun (WGS) entry which is preliminary data.</text>
</comment>
<evidence type="ECO:0000313" key="6">
    <source>
        <dbReference type="Proteomes" id="UP000784286"/>
    </source>
</evidence>
<evidence type="ECO:0000313" key="5">
    <source>
        <dbReference type="EMBL" id="MBU3856347.1"/>
    </source>
</evidence>
<protein>
    <submittedName>
        <fullName evidence="5">Crp/Fnr family transcriptional regulator</fullName>
    </submittedName>
</protein>
<dbReference type="AlphaFoldDB" id="A0A948X1D8"/>
<sequence length="234" mass="27530">MEFQMYDKLLQLPLFQGLGKNEFTQIIEKVKLHFHKYSKDAIIAREEEACKKLIFILDGEVLYEAYDPDQKYMLQETIKAPHIIEPYSLFGLKPYYSATYFASTETNVLTIDKKYLLINLRLYDIFMLNYLNMLSSRAQMLNKKLWDVRIGNTYEKIISFLTLRCNTQQGPKTLYVKMEDFAEMLTDTRLNISTALNDMQDNGLIKLSRKKILVPELATLIDFCKNKKKKETNK</sequence>
<gene>
    <name evidence="5" type="ORF">H9928_07325</name>
</gene>